<evidence type="ECO:0000313" key="3">
    <source>
        <dbReference type="Proteomes" id="UP000595437"/>
    </source>
</evidence>
<dbReference type="Proteomes" id="UP000595437">
    <property type="component" value="Chromosome 13"/>
</dbReference>
<accession>A0A7T8GUT7</accession>
<sequence length="229" mass="24924">MSNFRRSQSKVFYASDVWDPGVSEEPSHPHHIHTQHSSCPQMILNDIIEEDEIEEEEEDDLTSSPSGSGSFRIIPRGSSSRSSQESSSSTGDIRVSYAGKSQDSGFSDSGESAENVSAPRSGVRFADEAEGAKGLLHQRRHVSKVYFYSREDGEESDEEDDVEETRGSTPQLLSPPVSPPPAAYAGQTTSNNEELLLDCDILDSFLEHKPLVLPSASTQTSSSQSRPSG</sequence>
<organism evidence="2 3">
    <name type="scientific">Caligus rogercresseyi</name>
    <name type="common">Sea louse</name>
    <dbReference type="NCBI Taxonomy" id="217165"/>
    <lineage>
        <taxon>Eukaryota</taxon>
        <taxon>Metazoa</taxon>
        <taxon>Ecdysozoa</taxon>
        <taxon>Arthropoda</taxon>
        <taxon>Crustacea</taxon>
        <taxon>Multicrustacea</taxon>
        <taxon>Hexanauplia</taxon>
        <taxon>Copepoda</taxon>
        <taxon>Siphonostomatoida</taxon>
        <taxon>Caligidae</taxon>
        <taxon>Caligus</taxon>
    </lineage>
</organism>
<dbReference type="EMBL" id="CP045902">
    <property type="protein sequence ID" value="QQP38203.1"/>
    <property type="molecule type" value="Genomic_DNA"/>
</dbReference>
<feature type="compositionally biased region" description="Polar residues" evidence="1">
    <location>
        <begin position="99"/>
        <end position="115"/>
    </location>
</feature>
<feature type="non-terminal residue" evidence="2">
    <location>
        <position position="229"/>
    </location>
</feature>
<proteinExistence type="predicted"/>
<feature type="compositionally biased region" description="Acidic residues" evidence="1">
    <location>
        <begin position="47"/>
        <end position="61"/>
    </location>
</feature>
<evidence type="ECO:0000313" key="2">
    <source>
        <dbReference type="EMBL" id="QQP38203.1"/>
    </source>
</evidence>
<keyword evidence="3" id="KW-1185">Reference proteome</keyword>
<gene>
    <name evidence="2" type="ORF">FKW44_018714</name>
</gene>
<dbReference type="AlphaFoldDB" id="A0A7T8GUT7"/>
<feature type="region of interest" description="Disordered" evidence="1">
    <location>
        <begin position="15"/>
        <end position="191"/>
    </location>
</feature>
<name>A0A7T8GUT7_CALRO</name>
<protein>
    <submittedName>
        <fullName evidence="2">Uncharacterized protein</fullName>
    </submittedName>
</protein>
<reference evidence="3" key="1">
    <citation type="submission" date="2021-01" db="EMBL/GenBank/DDBJ databases">
        <title>Caligus Genome Assembly.</title>
        <authorList>
            <person name="Gallardo-Escarate C."/>
        </authorList>
    </citation>
    <scope>NUCLEOTIDE SEQUENCE [LARGE SCALE GENOMIC DNA]</scope>
</reference>
<feature type="compositionally biased region" description="Acidic residues" evidence="1">
    <location>
        <begin position="152"/>
        <end position="163"/>
    </location>
</feature>
<evidence type="ECO:0000256" key="1">
    <source>
        <dbReference type="SAM" id="MobiDB-lite"/>
    </source>
</evidence>
<feature type="compositionally biased region" description="Low complexity" evidence="1">
    <location>
        <begin position="66"/>
        <end position="89"/>
    </location>
</feature>